<keyword evidence="1" id="KW-0812">Transmembrane</keyword>
<keyword evidence="1" id="KW-0472">Membrane</keyword>
<keyword evidence="3" id="KW-0934">Plastid</keyword>
<dbReference type="GO" id="GO:0005634">
    <property type="term" value="C:nucleus"/>
    <property type="evidence" value="ECO:0007669"/>
    <property type="project" value="TreeGrafter"/>
</dbReference>
<evidence type="ECO:0000259" key="2">
    <source>
        <dbReference type="Pfam" id="PF13691"/>
    </source>
</evidence>
<dbReference type="SUPFAM" id="SSF56281">
    <property type="entry name" value="Metallo-hydrolase/oxidoreductase"/>
    <property type="match status" value="1"/>
</dbReference>
<evidence type="ECO:0000256" key="1">
    <source>
        <dbReference type="SAM" id="Phobius"/>
    </source>
</evidence>
<proteinExistence type="predicted"/>
<dbReference type="InterPro" id="IPR027794">
    <property type="entry name" value="tRNase_Z_dom"/>
</dbReference>
<organism evidence="3">
    <name type="scientific">Rhodymenia pseudopalmata</name>
    <name type="common">Red alga</name>
    <dbReference type="NCBI Taxonomy" id="31502"/>
    <lineage>
        <taxon>Eukaryota</taxon>
        <taxon>Rhodophyta</taxon>
        <taxon>Florideophyceae</taxon>
        <taxon>Rhodymeniophycidae</taxon>
        <taxon>Rhodymeniales</taxon>
        <taxon>Rhodymeniaceae</taxon>
        <taxon>Rhodymenia</taxon>
    </lineage>
</organism>
<dbReference type="Gene3D" id="3.60.15.10">
    <property type="entry name" value="Ribonuclease Z/Hydroxyacylglutathione hydrolase-like"/>
    <property type="match status" value="1"/>
</dbReference>
<keyword evidence="1" id="KW-1133">Transmembrane helix</keyword>
<dbReference type="EMBL" id="KX284709">
    <property type="protein sequence ID" value="AOM64395.1"/>
    <property type="molecule type" value="Genomic_DNA"/>
</dbReference>
<dbReference type="RefSeq" id="YP_009293713.1">
    <property type="nucleotide sequence ID" value="NC_031144.1"/>
</dbReference>
<geneLocation type="plastid" evidence="3"/>
<evidence type="ECO:0000313" key="3">
    <source>
        <dbReference type="EMBL" id="AOM64395.1"/>
    </source>
</evidence>
<dbReference type="GO" id="GO:0042781">
    <property type="term" value="F:3'-tRNA processing endoribonuclease activity"/>
    <property type="evidence" value="ECO:0007669"/>
    <property type="project" value="TreeGrafter"/>
</dbReference>
<sequence>MKIDCLYNKNMYGKSRYSFFSLRLIHSKEIWLFNCGEGCQNYCIQEKIKISQISKIIITELKVNNVSGLIGLLSSLSLIKRRKSIRIYGPEGIERYLSLIKQYSKTKFKYDLYIFTLTTGAMISIESLTMYAFINFIRNQAYDFALINDEKQIKLDSCKAKKFKIRPGPLCGQLKKCFNFILPDGTVLNGNKFIEGKQEGNKFVLISNKYHVRQLNEITNQCSYCYLLR</sequence>
<dbReference type="GeneID" id="29069520"/>
<dbReference type="Pfam" id="PF13691">
    <property type="entry name" value="Lactamase_B_4"/>
    <property type="match status" value="1"/>
</dbReference>
<name>A0A1C9C7M9_RHOPU</name>
<dbReference type="PANTHER" id="PTHR46018:SF2">
    <property type="entry name" value="ZINC PHOSPHODIESTERASE ELAC PROTEIN 1"/>
    <property type="match status" value="1"/>
</dbReference>
<gene>
    <name evidence="3" type="primary">ycf56</name>
    <name evidence="3" type="ORF">Rhodyp_117</name>
</gene>
<protein>
    <recommendedName>
        <fullName evidence="2">tRNase Z endonuclease domain-containing protein</fullName>
    </recommendedName>
</protein>
<dbReference type="PANTHER" id="PTHR46018">
    <property type="entry name" value="ZINC PHOSPHODIESTERASE ELAC PROTEIN 1"/>
    <property type="match status" value="1"/>
</dbReference>
<feature type="domain" description="tRNase Z endonuclease" evidence="2">
    <location>
        <begin position="26"/>
        <end position="66"/>
    </location>
</feature>
<reference evidence="3" key="1">
    <citation type="journal article" date="2016" name="BMC Biol.">
        <title>Parallel evolution of highly conserved plastid genome architecture in red seaweeds and seed plants.</title>
        <authorList>
            <person name="Lee J."/>
            <person name="Cho C.H."/>
            <person name="Park S.I."/>
            <person name="Choi J.W."/>
            <person name="Song H.S."/>
            <person name="West J.A."/>
            <person name="Bhattacharya D."/>
            <person name="Yoon H.S."/>
        </authorList>
    </citation>
    <scope>NUCLEOTIDE SEQUENCE</scope>
</reference>
<dbReference type="AlphaFoldDB" id="A0A1C9C7M9"/>
<accession>A0A1C9C7M9</accession>
<feature type="transmembrane region" description="Helical" evidence="1">
    <location>
        <begin position="112"/>
        <end position="134"/>
    </location>
</feature>
<dbReference type="InterPro" id="IPR036866">
    <property type="entry name" value="RibonucZ/Hydroxyglut_hydro"/>
</dbReference>